<comment type="similarity">
    <text evidence="2 11">Belongs to the SecG family.</text>
</comment>
<keyword evidence="10 11" id="KW-0472">Membrane</keyword>
<dbReference type="PANTHER" id="PTHR34182">
    <property type="entry name" value="PROTEIN-EXPORT MEMBRANE PROTEIN SECG"/>
    <property type="match status" value="1"/>
</dbReference>
<keyword evidence="5 11" id="KW-1003">Cell membrane</keyword>
<protein>
    <recommendedName>
        <fullName evidence="3 11">Protein-export membrane protein SecG</fullName>
    </recommendedName>
</protein>
<dbReference type="AlphaFoldDB" id="A0A368C748"/>
<dbReference type="PRINTS" id="PR01651">
    <property type="entry name" value="SECGEXPORT"/>
</dbReference>
<feature type="transmembrane region" description="Helical" evidence="11">
    <location>
        <begin position="51"/>
        <end position="74"/>
    </location>
</feature>
<evidence type="ECO:0000256" key="2">
    <source>
        <dbReference type="ARBA" id="ARBA00008445"/>
    </source>
</evidence>
<evidence type="ECO:0000256" key="1">
    <source>
        <dbReference type="ARBA" id="ARBA00004651"/>
    </source>
</evidence>
<dbReference type="EMBL" id="QOPI01000008">
    <property type="protein sequence ID" value="RCL44862.1"/>
    <property type="molecule type" value="Genomic_DNA"/>
</dbReference>
<comment type="subcellular location">
    <subcellularLocation>
        <location evidence="1 11">Cell membrane</location>
        <topology evidence="1 11">Multi-pass membrane protein</topology>
    </subcellularLocation>
</comment>
<evidence type="ECO:0000256" key="11">
    <source>
        <dbReference type="RuleBase" id="RU365087"/>
    </source>
</evidence>
<evidence type="ECO:0000256" key="9">
    <source>
        <dbReference type="ARBA" id="ARBA00023010"/>
    </source>
</evidence>
<dbReference type="GO" id="GO:0043952">
    <property type="term" value="P:protein transport by the Sec complex"/>
    <property type="evidence" value="ECO:0007669"/>
    <property type="project" value="TreeGrafter"/>
</dbReference>
<comment type="function">
    <text evidence="11">Involved in protein export. Participates in an early event of protein translocation.</text>
</comment>
<gene>
    <name evidence="12" type="ORF">DBW92_02280</name>
</gene>
<dbReference type="GO" id="GO:0015450">
    <property type="term" value="F:protein-transporting ATPase activity"/>
    <property type="evidence" value="ECO:0007669"/>
    <property type="project" value="UniProtKB-UniRule"/>
</dbReference>
<organism evidence="12 13">
    <name type="scientific">SAR86 cluster bacterium</name>
    <dbReference type="NCBI Taxonomy" id="2030880"/>
    <lineage>
        <taxon>Bacteria</taxon>
        <taxon>Pseudomonadati</taxon>
        <taxon>Pseudomonadota</taxon>
        <taxon>Gammaproteobacteria</taxon>
        <taxon>SAR86 cluster</taxon>
    </lineage>
</organism>
<evidence type="ECO:0000256" key="3">
    <source>
        <dbReference type="ARBA" id="ARBA00017876"/>
    </source>
</evidence>
<evidence type="ECO:0000256" key="10">
    <source>
        <dbReference type="ARBA" id="ARBA00023136"/>
    </source>
</evidence>
<evidence type="ECO:0000313" key="12">
    <source>
        <dbReference type="EMBL" id="RCL44862.1"/>
    </source>
</evidence>
<comment type="caution">
    <text evidence="12">The sequence shown here is derived from an EMBL/GenBank/DDBJ whole genome shotgun (WGS) entry which is preliminary data.</text>
</comment>
<evidence type="ECO:0000256" key="5">
    <source>
        <dbReference type="ARBA" id="ARBA00022475"/>
    </source>
</evidence>
<dbReference type="GO" id="GO:0065002">
    <property type="term" value="P:intracellular protein transmembrane transport"/>
    <property type="evidence" value="ECO:0007669"/>
    <property type="project" value="TreeGrafter"/>
</dbReference>
<dbReference type="GO" id="GO:0005886">
    <property type="term" value="C:plasma membrane"/>
    <property type="evidence" value="ECO:0007669"/>
    <property type="project" value="UniProtKB-SubCell"/>
</dbReference>
<keyword evidence="7 11" id="KW-0653">Protein transport</keyword>
<evidence type="ECO:0000256" key="4">
    <source>
        <dbReference type="ARBA" id="ARBA00022448"/>
    </source>
</evidence>
<dbReference type="PANTHER" id="PTHR34182:SF1">
    <property type="entry name" value="PROTEIN-EXPORT MEMBRANE PROTEIN SECG"/>
    <property type="match status" value="1"/>
</dbReference>
<dbReference type="InterPro" id="IPR004692">
    <property type="entry name" value="SecG"/>
</dbReference>
<dbReference type="NCBIfam" id="TIGR00810">
    <property type="entry name" value="secG"/>
    <property type="match status" value="1"/>
</dbReference>
<keyword evidence="6 11" id="KW-0812">Transmembrane</keyword>
<evidence type="ECO:0000313" key="13">
    <source>
        <dbReference type="Proteomes" id="UP000252915"/>
    </source>
</evidence>
<keyword evidence="8 11" id="KW-1133">Transmembrane helix</keyword>
<evidence type="ECO:0000256" key="6">
    <source>
        <dbReference type="ARBA" id="ARBA00022692"/>
    </source>
</evidence>
<keyword evidence="9 11" id="KW-0811">Translocation</keyword>
<name>A0A368C748_9GAMM</name>
<reference evidence="12 13" key="1">
    <citation type="journal article" date="2018" name="Microbiome">
        <title>Fine metagenomic profile of the Mediterranean stratified and mixed water columns revealed by assembly and recruitment.</title>
        <authorList>
            <person name="Haro-Moreno J.M."/>
            <person name="Lopez-Perez M."/>
            <person name="De La Torre J.R."/>
            <person name="Picazo A."/>
            <person name="Camacho A."/>
            <person name="Rodriguez-Valera F."/>
        </authorList>
    </citation>
    <scope>NUCLEOTIDE SEQUENCE [LARGE SCALE GENOMIC DNA]</scope>
    <source>
        <strain evidence="12">MED-G78</strain>
    </source>
</reference>
<proteinExistence type="inferred from homology"/>
<comment type="caution">
    <text evidence="11">Lacks conserved residue(s) required for the propagation of feature annotation.</text>
</comment>
<sequence length="103" mass="10895">MVTFITVVSILLAVAIIVLVMLQQGKGSDMGAAFGGGSSNSVFGATGPAGFLGRLTYILVTVWMILVLSLAFILKSENAEEIFDITPEEIQIEEVSDDEIPSS</sequence>
<evidence type="ECO:0000256" key="7">
    <source>
        <dbReference type="ARBA" id="ARBA00022927"/>
    </source>
</evidence>
<accession>A0A368C748</accession>
<dbReference type="Pfam" id="PF03840">
    <property type="entry name" value="SecG"/>
    <property type="match status" value="1"/>
</dbReference>
<dbReference type="GO" id="GO:0009306">
    <property type="term" value="P:protein secretion"/>
    <property type="evidence" value="ECO:0007669"/>
    <property type="project" value="UniProtKB-UniRule"/>
</dbReference>
<dbReference type="Proteomes" id="UP000252915">
    <property type="component" value="Unassembled WGS sequence"/>
</dbReference>
<keyword evidence="4 11" id="KW-0813">Transport</keyword>
<evidence type="ECO:0000256" key="8">
    <source>
        <dbReference type="ARBA" id="ARBA00022989"/>
    </source>
</evidence>